<accession>A0A840PML4</accession>
<organism evidence="2 3">
    <name type="scientific">Ureibacillus thermosphaericus</name>
    <dbReference type="NCBI Taxonomy" id="51173"/>
    <lineage>
        <taxon>Bacteria</taxon>
        <taxon>Bacillati</taxon>
        <taxon>Bacillota</taxon>
        <taxon>Bacilli</taxon>
        <taxon>Bacillales</taxon>
        <taxon>Caryophanaceae</taxon>
        <taxon>Ureibacillus</taxon>
    </lineage>
</organism>
<feature type="region of interest" description="Disordered" evidence="1">
    <location>
        <begin position="33"/>
        <end position="64"/>
    </location>
</feature>
<dbReference type="RefSeq" id="WP_016838176.1">
    <property type="nucleotide sequence ID" value="NZ_AP018335.1"/>
</dbReference>
<reference evidence="2 3" key="1">
    <citation type="submission" date="2020-08" db="EMBL/GenBank/DDBJ databases">
        <title>Genomic Encyclopedia of Type Strains, Phase IV (KMG-IV): sequencing the most valuable type-strain genomes for metagenomic binning, comparative biology and taxonomic classification.</title>
        <authorList>
            <person name="Goeker M."/>
        </authorList>
    </citation>
    <scope>NUCLEOTIDE SEQUENCE [LARGE SCALE GENOMIC DNA]</scope>
    <source>
        <strain evidence="2 3">DSM 10633</strain>
    </source>
</reference>
<dbReference type="Proteomes" id="UP000557217">
    <property type="component" value="Unassembled WGS sequence"/>
</dbReference>
<feature type="compositionally biased region" description="Basic and acidic residues" evidence="1">
    <location>
        <begin position="50"/>
        <end position="64"/>
    </location>
</feature>
<proteinExistence type="predicted"/>
<keyword evidence="3" id="KW-1185">Reference proteome</keyword>
<name>A0A840PML4_URETH</name>
<dbReference type="EMBL" id="JACHGZ010000025">
    <property type="protein sequence ID" value="MBB5149655.1"/>
    <property type="molecule type" value="Genomic_DNA"/>
</dbReference>
<dbReference type="AlphaFoldDB" id="A0A840PML4"/>
<gene>
    <name evidence="2" type="ORF">HNR36_002047</name>
</gene>
<sequence length="64" mass="7596">MENKNEMPVSGHMTNNLEDCIWLGKQMERLRDGEQLEDDHRIPDPIQSDVVDHPNKDERLKRKN</sequence>
<comment type="caution">
    <text evidence="2">The sequence shown here is derived from an EMBL/GenBank/DDBJ whole genome shotgun (WGS) entry which is preliminary data.</text>
</comment>
<feature type="compositionally biased region" description="Basic and acidic residues" evidence="1">
    <location>
        <begin position="33"/>
        <end position="43"/>
    </location>
</feature>
<evidence type="ECO:0000313" key="3">
    <source>
        <dbReference type="Proteomes" id="UP000557217"/>
    </source>
</evidence>
<evidence type="ECO:0000256" key="1">
    <source>
        <dbReference type="SAM" id="MobiDB-lite"/>
    </source>
</evidence>
<protein>
    <recommendedName>
        <fullName evidence="4">Multidrug ABC transporter ATPase</fullName>
    </recommendedName>
</protein>
<evidence type="ECO:0008006" key="4">
    <source>
        <dbReference type="Google" id="ProtNLM"/>
    </source>
</evidence>
<evidence type="ECO:0000313" key="2">
    <source>
        <dbReference type="EMBL" id="MBB5149655.1"/>
    </source>
</evidence>